<keyword evidence="4" id="KW-0746">Sphingolipid metabolism</keyword>
<comment type="catalytic activity">
    <reaction evidence="4">
        <text>an N-acylsphing-4-enine + H2O = sphing-4-enine + a fatty acid</text>
        <dbReference type="Rhea" id="RHEA:20856"/>
        <dbReference type="ChEBI" id="CHEBI:15377"/>
        <dbReference type="ChEBI" id="CHEBI:28868"/>
        <dbReference type="ChEBI" id="CHEBI:52639"/>
        <dbReference type="ChEBI" id="CHEBI:57756"/>
        <dbReference type="EC" id="3.5.1.23"/>
    </reaction>
</comment>
<dbReference type="PANTHER" id="PTHR12670:SF20">
    <property type="entry name" value="NEUTRAL CERAMIDASE"/>
    <property type="match status" value="1"/>
</dbReference>
<evidence type="ECO:0000256" key="4">
    <source>
        <dbReference type="RuleBase" id="RU366019"/>
    </source>
</evidence>
<dbReference type="HOGENOM" id="CLU_011300_0_1_1"/>
<proteinExistence type="inferred from homology"/>
<protein>
    <recommendedName>
        <fullName evidence="4">Neutral ceramidase</fullName>
        <ecNumber evidence="4">3.5.1.23</ecNumber>
    </recommendedName>
</protein>
<dbReference type="eggNOG" id="KOG2232">
    <property type="taxonomic scope" value="Eukaryota"/>
</dbReference>
<sequence>MAPPSSAKGAAAPRRGIFTVFAALSFLTLALLALSVLRESPRDAVPEVERVDEPERPLLANTRAAPTGDKYLIGVGKADITGPVVEINFAGYAALAQTGTGLRQRLYSRAFIVGDVNNPDDRFVYLILDTQSGDTAVRYGILEGLTALGSGYSMYGQSNVAVTGTHSHSGPGAWFNYLLPQVTSLGFDKQSYQAIVDGALLSIKRAHESLTTGYLDFGTVNVTDGNLSRSLYAYLANPASERAQYSDSTDKTLTLLRFQRESDLKNIGVLTWYPVHGTSMLENNTHVSGDNKGVAAYLFEQAVASDDSADSGFVAGFSQANVGDTTPNVLGAYCDDGSGQMCSFENSTCADGKSQSCHGRGPLFYNLDLGVTSCYEIGRRQYAGAKSLYDSLDTVSTAVVGSTVKSFHFYHDMSFWDFQLPNGTAAKTCPAALGYSFAAGTSDGPGAFDFTQADSGSPDANPLWAVVSSLLKAPTAEQKACQEPKPVLLDVGEMSTPYAWSPNIVDVQTLRVGQFVIIISPSEATTMSGRRWRNAVKAAAQSLKLSPTAEPMVVLGGPANTYAHYVATTEEYGIQRYEGASTLYGPHELDAYINLTVSNLQYLAPTATGAPAPGPSPPDNRNSSLSFITGVVQDAAPLGKSFGQCTGQPNATYTRGAVVNATFVGANPRNNLRLEGTYAAVEKLGADGSTWTQVRSDYDWFLVYTWTRTNWLLGYSEVVISWETEDYAEPGTYRIRYNGDYKPLIGSVTAFTGTSNTFTLT</sequence>
<keyword evidence="3" id="KW-0862">Zinc</keyword>
<dbReference type="InterPro" id="IPR038445">
    <property type="entry name" value="NCDase_C_sf"/>
</dbReference>
<accession>R8BKK3</accession>
<feature type="binding site" evidence="3">
    <location>
        <position position="166"/>
    </location>
    <ligand>
        <name>Zn(2+)</name>
        <dbReference type="ChEBI" id="CHEBI:29105"/>
    </ligand>
</feature>
<evidence type="ECO:0000256" key="2">
    <source>
        <dbReference type="ARBA" id="ARBA00022801"/>
    </source>
</evidence>
<keyword evidence="8" id="KW-1185">Reference proteome</keyword>
<dbReference type="GO" id="GO:0005576">
    <property type="term" value="C:extracellular region"/>
    <property type="evidence" value="ECO:0007669"/>
    <property type="project" value="TreeGrafter"/>
</dbReference>
<dbReference type="EC" id="3.5.1.23" evidence="4"/>
<dbReference type="AlphaFoldDB" id="R8BKK3"/>
<dbReference type="InterPro" id="IPR031331">
    <property type="entry name" value="NEUT/ALK_ceramidase_C"/>
</dbReference>
<dbReference type="GO" id="GO:0042759">
    <property type="term" value="P:long-chain fatty acid biosynthetic process"/>
    <property type="evidence" value="ECO:0007669"/>
    <property type="project" value="TreeGrafter"/>
</dbReference>
<evidence type="ECO:0000256" key="3">
    <source>
        <dbReference type="PIRSR" id="PIRSR606823-2"/>
    </source>
</evidence>
<feature type="domain" description="Neutral/alkaline non-lysosomal ceramidase N-terminal" evidence="5">
    <location>
        <begin position="71"/>
        <end position="594"/>
    </location>
</feature>
<feature type="binding site" evidence="3">
    <location>
        <position position="523"/>
    </location>
    <ligand>
        <name>Zn(2+)</name>
        <dbReference type="ChEBI" id="CHEBI:29105"/>
    </ligand>
</feature>
<comment type="similarity">
    <text evidence="1 4">Belongs to the neutral ceramidase family.</text>
</comment>
<evidence type="ECO:0000313" key="7">
    <source>
        <dbReference type="EMBL" id="EON99747.1"/>
    </source>
</evidence>
<dbReference type="OrthoDB" id="191371at2759"/>
<dbReference type="Pfam" id="PF17048">
    <property type="entry name" value="Ceramidse_alk_C"/>
    <property type="match status" value="1"/>
</dbReference>
<dbReference type="Pfam" id="PF04734">
    <property type="entry name" value="Ceramidase_alk"/>
    <property type="match status" value="1"/>
</dbReference>
<dbReference type="PANTHER" id="PTHR12670">
    <property type="entry name" value="CERAMIDASE"/>
    <property type="match status" value="1"/>
</dbReference>
<keyword evidence="4" id="KW-0443">Lipid metabolism</keyword>
<keyword evidence="3" id="KW-0479">Metal-binding</keyword>
<feature type="binding site" evidence="3">
    <location>
        <position position="565"/>
    </location>
    <ligand>
        <name>Zn(2+)</name>
        <dbReference type="ChEBI" id="CHEBI:29105"/>
    </ligand>
</feature>
<dbReference type="KEGG" id="tmn:UCRPA7_4648"/>
<comment type="cofactor">
    <cofactor evidence="3">
        <name>Zn(2+)</name>
        <dbReference type="ChEBI" id="CHEBI:29105"/>
    </cofactor>
    <text evidence="3">Binds 1 zinc ion per subunit.</text>
</comment>
<dbReference type="GeneID" id="19325119"/>
<gene>
    <name evidence="7" type="ORF">UCRPA7_4648</name>
</gene>
<dbReference type="Gene3D" id="2.60.40.2300">
    <property type="entry name" value="Neutral/alkaline non-lysosomal ceramidase, C-terminal domain"/>
    <property type="match status" value="1"/>
</dbReference>
<evidence type="ECO:0000256" key="1">
    <source>
        <dbReference type="ARBA" id="ARBA00009835"/>
    </source>
</evidence>
<evidence type="ECO:0000313" key="8">
    <source>
        <dbReference type="Proteomes" id="UP000014074"/>
    </source>
</evidence>
<dbReference type="GO" id="GO:0016020">
    <property type="term" value="C:membrane"/>
    <property type="evidence" value="ECO:0007669"/>
    <property type="project" value="GOC"/>
</dbReference>
<keyword evidence="2 4" id="KW-0378">Hydrolase</keyword>
<feature type="binding site" evidence="3">
    <location>
        <position position="276"/>
    </location>
    <ligand>
        <name>Zn(2+)</name>
        <dbReference type="ChEBI" id="CHEBI:29105"/>
    </ligand>
</feature>
<dbReference type="GO" id="GO:0017040">
    <property type="term" value="F:N-acylsphingosine amidohydrolase activity"/>
    <property type="evidence" value="ECO:0007669"/>
    <property type="project" value="UniProtKB-UniRule"/>
</dbReference>
<dbReference type="GO" id="GO:0046512">
    <property type="term" value="P:sphingosine biosynthetic process"/>
    <property type="evidence" value="ECO:0007669"/>
    <property type="project" value="TreeGrafter"/>
</dbReference>
<organism evidence="7 8">
    <name type="scientific">Phaeoacremonium minimum (strain UCR-PA7)</name>
    <name type="common">Esca disease fungus</name>
    <name type="synonym">Togninia minima</name>
    <dbReference type="NCBI Taxonomy" id="1286976"/>
    <lineage>
        <taxon>Eukaryota</taxon>
        <taxon>Fungi</taxon>
        <taxon>Dikarya</taxon>
        <taxon>Ascomycota</taxon>
        <taxon>Pezizomycotina</taxon>
        <taxon>Sordariomycetes</taxon>
        <taxon>Sordariomycetidae</taxon>
        <taxon>Togniniales</taxon>
        <taxon>Togniniaceae</taxon>
        <taxon>Phaeoacremonium</taxon>
    </lineage>
</organism>
<feature type="domain" description="Neutral/alkaline non-lysosomal ceramidase C-terminal" evidence="6">
    <location>
        <begin position="598"/>
        <end position="760"/>
    </location>
</feature>
<name>R8BKK3_PHAM7</name>
<dbReference type="RefSeq" id="XP_007915390.1">
    <property type="nucleotide sequence ID" value="XM_007917199.1"/>
</dbReference>
<dbReference type="EMBL" id="KB933129">
    <property type="protein sequence ID" value="EON99747.1"/>
    <property type="molecule type" value="Genomic_DNA"/>
</dbReference>
<dbReference type="GO" id="GO:0046514">
    <property type="term" value="P:ceramide catabolic process"/>
    <property type="evidence" value="ECO:0007669"/>
    <property type="project" value="InterPro"/>
</dbReference>
<reference evidence="8" key="1">
    <citation type="journal article" date="2013" name="Genome Announc.">
        <title>Draft genome sequence of the ascomycete Phaeoacremonium aleophilum strain UCR-PA7, a causal agent of the esca disease complex in grapevines.</title>
        <authorList>
            <person name="Blanco-Ulate B."/>
            <person name="Rolshausen P."/>
            <person name="Cantu D."/>
        </authorList>
    </citation>
    <scope>NUCLEOTIDE SEQUENCE [LARGE SCALE GENOMIC DNA]</scope>
    <source>
        <strain evidence="8">UCR-PA7</strain>
    </source>
</reference>
<dbReference type="InterPro" id="IPR031329">
    <property type="entry name" value="NEUT/ALK_ceramidase_N"/>
</dbReference>
<dbReference type="Proteomes" id="UP000014074">
    <property type="component" value="Unassembled WGS sequence"/>
</dbReference>
<dbReference type="InterPro" id="IPR006823">
    <property type="entry name" value="Ceramidase_alk"/>
</dbReference>
<dbReference type="GO" id="GO:0046872">
    <property type="term" value="F:metal ion binding"/>
    <property type="evidence" value="ECO:0007669"/>
    <property type="project" value="UniProtKB-KW"/>
</dbReference>
<evidence type="ECO:0000259" key="6">
    <source>
        <dbReference type="Pfam" id="PF17048"/>
    </source>
</evidence>
<evidence type="ECO:0000259" key="5">
    <source>
        <dbReference type="Pfam" id="PF04734"/>
    </source>
</evidence>